<dbReference type="GO" id="GO:0004386">
    <property type="term" value="F:helicase activity"/>
    <property type="evidence" value="ECO:0007669"/>
    <property type="project" value="UniProtKB-KW"/>
</dbReference>
<keyword evidence="2" id="KW-0378">Hydrolase</keyword>
<keyword evidence="2" id="KW-0547">Nucleotide-binding</keyword>
<dbReference type="InterPro" id="IPR011604">
    <property type="entry name" value="PDDEXK-like_dom_sf"/>
</dbReference>
<keyword evidence="1" id="KW-0227">DNA damage</keyword>
<keyword evidence="2" id="KW-0347">Helicase</keyword>
<keyword evidence="2" id="KW-0067">ATP-binding</keyword>
<dbReference type="Pfam" id="PF12705">
    <property type="entry name" value="PDDEXK_1"/>
    <property type="match status" value="1"/>
</dbReference>
<reference evidence="5" key="1">
    <citation type="submission" date="2019-09" db="EMBL/GenBank/DDBJ databases">
        <title>Characterisation of the sponge microbiome using genome-centric metagenomics.</title>
        <authorList>
            <person name="Engelberts J.P."/>
            <person name="Robbins S.J."/>
            <person name="De Goeij J.M."/>
            <person name="Aranda M."/>
            <person name="Bell S.C."/>
            <person name="Webster N.S."/>
        </authorList>
    </citation>
    <scope>NUCLEOTIDE SEQUENCE</scope>
    <source>
        <strain evidence="5">SB0664_bin_27</strain>
    </source>
</reference>
<dbReference type="GO" id="GO:0006281">
    <property type="term" value="P:DNA repair"/>
    <property type="evidence" value="ECO:0007669"/>
    <property type="project" value="UniProtKB-KW"/>
</dbReference>
<evidence type="ECO:0000256" key="1">
    <source>
        <dbReference type="ARBA" id="ARBA00022763"/>
    </source>
</evidence>
<keyword evidence="3" id="KW-0234">DNA repair</keyword>
<gene>
    <name evidence="5" type="ORF">F4Y42_21030</name>
</gene>
<organism evidence="5">
    <name type="scientific">Caldilineaceae bacterium SB0664_bin_27</name>
    <dbReference type="NCBI Taxonomy" id="2605260"/>
    <lineage>
        <taxon>Bacteria</taxon>
        <taxon>Bacillati</taxon>
        <taxon>Chloroflexota</taxon>
        <taxon>Caldilineae</taxon>
        <taxon>Caldilineales</taxon>
        <taxon>Caldilineaceae</taxon>
    </lineage>
</organism>
<evidence type="ECO:0000256" key="2">
    <source>
        <dbReference type="ARBA" id="ARBA00022806"/>
    </source>
</evidence>
<evidence type="ECO:0000256" key="3">
    <source>
        <dbReference type="ARBA" id="ARBA00023204"/>
    </source>
</evidence>
<dbReference type="Gene3D" id="3.90.320.10">
    <property type="match status" value="1"/>
</dbReference>
<name>A0A6B0YZM5_9CHLR</name>
<evidence type="ECO:0000313" key="5">
    <source>
        <dbReference type="EMBL" id="MXY95931.1"/>
    </source>
</evidence>
<feature type="domain" description="PD-(D/E)XK endonuclease-like" evidence="4">
    <location>
        <begin position="17"/>
        <end position="261"/>
    </location>
</feature>
<protein>
    <submittedName>
        <fullName evidence="5">PD-(D/E)XK nuclease family protein</fullName>
    </submittedName>
</protein>
<sequence>MRELFTVPLNLPSTFAFSQSSLQSYVSCPRRFWLAYVEQLKWPALEAAPYDEHEELLRLGWQFHQLVERAEASMPTDPLAEGLEYPLDEWFESYLRHRPADLPTEVVEVERELSAPLAVEAGQFRLAARYDLIAVGGEGADRRAVVLDWKTNKRVTRRSNLQQRMQTLVYPYVLVEASAGLPWGPLAPEQVEMRYWFTAAPAEAVSFGYNSERHAANRARLEQLLNEILNGDRERDFPKVADTEENRKRFCGYCIYRSRCDRGIAAGDLDEYDEEEFAEEDLERALEFSLEEIQELAF</sequence>
<proteinExistence type="predicted"/>
<dbReference type="EMBL" id="VXRG01000182">
    <property type="protein sequence ID" value="MXY95931.1"/>
    <property type="molecule type" value="Genomic_DNA"/>
</dbReference>
<evidence type="ECO:0000259" key="4">
    <source>
        <dbReference type="Pfam" id="PF12705"/>
    </source>
</evidence>
<dbReference type="AlphaFoldDB" id="A0A6B0YZM5"/>
<dbReference type="InterPro" id="IPR038726">
    <property type="entry name" value="PDDEXK_AddAB-type"/>
</dbReference>
<comment type="caution">
    <text evidence="5">The sequence shown here is derived from an EMBL/GenBank/DDBJ whole genome shotgun (WGS) entry which is preliminary data.</text>
</comment>
<accession>A0A6B0YZM5</accession>